<dbReference type="EMBL" id="NIVC01000240">
    <property type="protein sequence ID" value="PAA87253.1"/>
    <property type="molecule type" value="Genomic_DNA"/>
</dbReference>
<evidence type="ECO:0000313" key="1">
    <source>
        <dbReference type="EMBL" id="PAA57792.1"/>
    </source>
</evidence>
<dbReference type="EMBL" id="NIVC01002444">
    <property type="protein sequence ID" value="PAA57792.1"/>
    <property type="molecule type" value="Genomic_DNA"/>
</dbReference>
<evidence type="ECO:0000313" key="3">
    <source>
        <dbReference type="Proteomes" id="UP000215902"/>
    </source>
</evidence>
<dbReference type="PROSITE" id="PS51257">
    <property type="entry name" value="PROKAR_LIPOPROTEIN"/>
    <property type="match status" value="1"/>
</dbReference>
<proteinExistence type="predicted"/>
<accession>A0A267EAQ4</accession>
<sequence>MRWWRVASYCLTFGLGFACGYGAYAARLRFLRWRQDRLARKLGSVRDQLRRATGGSTVGAGAAAAAAAIRRRADSGSAEASATDGGEVL</sequence>
<gene>
    <name evidence="2" type="ORF">BOX15_Mlig017727g1</name>
    <name evidence="1" type="ORF">BOX15_Mlig028526g1</name>
</gene>
<keyword evidence="3" id="KW-1185">Reference proteome</keyword>
<reference evidence="1 3" key="1">
    <citation type="submission" date="2017-06" db="EMBL/GenBank/DDBJ databases">
        <title>A platform for efficient transgenesis in Macrostomum lignano, a flatworm model organism for stem cell research.</title>
        <authorList>
            <person name="Berezikov E."/>
        </authorList>
    </citation>
    <scope>NUCLEOTIDE SEQUENCE [LARGE SCALE GENOMIC DNA]</scope>
    <source>
        <strain evidence="1">DV1</strain>
        <tissue evidence="1">Whole organism</tissue>
    </source>
</reference>
<comment type="caution">
    <text evidence="1">The sequence shown here is derived from an EMBL/GenBank/DDBJ whole genome shotgun (WGS) entry which is preliminary data.</text>
</comment>
<dbReference type="Proteomes" id="UP000215902">
    <property type="component" value="Unassembled WGS sequence"/>
</dbReference>
<organism evidence="1 3">
    <name type="scientific">Macrostomum lignano</name>
    <dbReference type="NCBI Taxonomy" id="282301"/>
    <lineage>
        <taxon>Eukaryota</taxon>
        <taxon>Metazoa</taxon>
        <taxon>Spiralia</taxon>
        <taxon>Lophotrochozoa</taxon>
        <taxon>Platyhelminthes</taxon>
        <taxon>Rhabditophora</taxon>
        <taxon>Macrostomorpha</taxon>
        <taxon>Macrostomida</taxon>
        <taxon>Macrostomidae</taxon>
        <taxon>Macrostomum</taxon>
    </lineage>
</organism>
<evidence type="ECO:0000313" key="2">
    <source>
        <dbReference type="EMBL" id="PAA87253.1"/>
    </source>
</evidence>
<dbReference type="Pfam" id="PF22002">
    <property type="entry name" value="MTLN"/>
    <property type="match status" value="1"/>
</dbReference>
<dbReference type="AlphaFoldDB" id="A0A267EAQ4"/>
<dbReference type="InterPro" id="IPR038778">
    <property type="entry name" value="Mtln"/>
</dbReference>
<name>A0A267EAQ4_9PLAT</name>
<protein>
    <submittedName>
        <fullName evidence="1">Uncharacterized protein</fullName>
    </submittedName>
</protein>